<feature type="compositionally biased region" description="Basic and acidic residues" evidence="1">
    <location>
        <begin position="149"/>
        <end position="163"/>
    </location>
</feature>
<gene>
    <name evidence="2" type="ORF">HDK90DRAFT_520952</name>
</gene>
<evidence type="ECO:0000313" key="2">
    <source>
        <dbReference type="EMBL" id="KAK8246256.1"/>
    </source>
</evidence>
<feature type="compositionally biased region" description="Polar residues" evidence="1">
    <location>
        <begin position="165"/>
        <end position="178"/>
    </location>
</feature>
<feature type="region of interest" description="Disordered" evidence="1">
    <location>
        <begin position="76"/>
        <end position="178"/>
    </location>
</feature>
<feature type="compositionally biased region" description="Polar residues" evidence="1">
    <location>
        <begin position="112"/>
        <end position="140"/>
    </location>
</feature>
<evidence type="ECO:0000256" key="1">
    <source>
        <dbReference type="SAM" id="MobiDB-lite"/>
    </source>
</evidence>
<keyword evidence="3" id="KW-1185">Reference proteome</keyword>
<dbReference type="Proteomes" id="UP001492380">
    <property type="component" value="Unassembled WGS sequence"/>
</dbReference>
<organism evidence="2 3">
    <name type="scientific">Phyllosticta capitalensis</name>
    <dbReference type="NCBI Taxonomy" id="121624"/>
    <lineage>
        <taxon>Eukaryota</taxon>
        <taxon>Fungi</taxon>
        <taxon>Dikarya</taxon>
        <taxon>Ascomycota</taxon>
        <taxon>Pezizomycotina</taxon>
        <taxon>Dothideomycetes</taxon>
        <taxon>Dothideomycetes incertae sedis</taxon>
        <taxon>Botryosphaeriales</taxon>
        <taxon>Phyllostictaceae</taxon>
        <taxon>Phyllosticta</taxon>
    </lineage>
</organism>
<sequence>MANVKQQPCRSPLIPKRHLQQQVWHQVRQVSSISPQDELAVCHEALVSLCASAAPQSRQRHDGRLVNDTIYFTTSTTHQVSSTSITTMSPPSNNNAQRSNPTQLGDPVSLKAETSNTSHYRGARSTWTPNQATPSKTNKTMLGDPVSLKAEKGNHRDPVDHDNGPSGNPGASQRMSRL</sequence>
<name>A0ABR1Z1G6_9PEZI</name>
<reference evidence="2 3" key="1">
    <citation type="submission" date="2024-04" db="EMBL/GenBank/DDBJ databases">
        <title>Phyllosticta paracitricarpa is synonymous to the EU quarantine fungus P. citricarpa based on phylogenomic analyses.</title>
        <authorList>
            <consortium name="Lawrence Berkeley National Laboratory"/>
            <person name="Van Ingen-Buijs V.A."/>
            <person name="Van Westerhoven A.C."/>
            <person name="Haridas S."/>
            <person name="Skiadas P."/>
            <person name="Martin F."/>
            <person name="Groenewald J.Z."/>
            <person name="Crous P.W."/>
            <person name="Seidl M.F."/>
        </authorList>
    </citation>
    <scope>NUCLEOTIDE SEQUENCE [LARGE SCALE GENOMIC DNA]</scope>
    <source>
        <strain evidence="2 3">CBS 123374</strain>
    </source>
</reference>
<comment type="caution">
    <text evidence="2">The sequence shown here is derived from an EMBL/GenBank/DDBJ whole genome shotgun (WGS) entry which is preliminary data.</text>
</comment>
<proteinExistence type="predicted"/>
<dbReference type="EMBL" id="JBBWRZ010000001">
    <property type="protein sequence ID" value="KAK8246256.1"/>
    <property type="molecule type" value="Genomic_DNA"/>
</dbReference>
<feature type="compositionally biased region" description="Low complexity" evidence="1">
    <location>
        <begin position="76"/>
        <end position="95"/>
    </location>
</feature>
<evidence type="ECO:0000313" key="3">
    <source>
        <dbReference type="Proteomes" id="UP001492380"/>
    </source>
</evidence>
<protein>
    <submittedName>
        <fullName evidence="2">Uncharacterized protein</fullName>
    </submittedName>
</protein>
<accession>A0ABR1Z1G6</accession>